<feature type="transmembrane region" description="Helical" evidence="7">
    <location>
        <begin position="218"/>
        <end position="240"/>
    </location>
</feature>
<dbReference type="GO" id="GO:0016020">
    <property type="term" value="C:membrane"/>
    <property type="evidence" value="ECO:0007669"/>
    <property type="project" value="UniProtKB-SubCell"/>
</dbReference>
<comment type="caution">
    <text evidence="9">The sequence shown here is derived from an EMBL/GenBank/DDBJ whole genome shotgun (WGS) entry which is preliminary data.</text>
</comment>
<evidence type="ECO:0000256" key="4">
    <source>
        <dbReference type="ARBA" id="ARBA00023136"/>
    </source>
</evidence>
<comment type="similarity">
    <text evidence="5">Belongs to the SAT4 family.</text>
</comment>
<evidence type="ECO:0000256" key="1">
    <source>
        <dbReference type="ARBA" id="ARBA00004141"/>
    </source>
</evidence>
<keyword evidence="4 7" id="KW-0472">Membrane</keyword>
<evidence type="ECO:0000313" key="9">
    <source>
        <dbReference type="EMBL" id="TGO30535.1"/>
    </source>
</evidence>
<evidence type="ECO:0000259" key="8">
    <source>
        <dbReference type="Pfam" id="PF20684"/>
    </source>
</evidence>
<keyword evidence="10" id="KW-1185">Reference proteome</keyword>
<evidence type="ECO:0000313" key="10">
    <source>
        <dbReference type="Proteomes" id="UP000297910"/>
    </source>
</evidence>
<evidence type="ECO:0000256" key="7">
    <source>
        <dbReference type="SAM" id="Phobius"/>
    </source>
</evidence>
<evidence type="ECO:0000256" key="5">
    <source>
        <dbReference type="ARBA" id="ARBA00038359"/>
    </source>
</evidence>
<dbReference type="PANTHER" id="PTHR33048">
    <property type="entry name" value="PTH11-LIKE INTEGRAL MEMBRANE PROTEIN (AFU_ORTHOLOGUE AFUA_5G11245)"/>
    <property type="match status" value="1"/>
</dbReference>
<feature type="transmembrane region" description="Helical" evidence="7">
    <location>
        <begin position="100"/>
        <end position="123"/>
    </location>
</feature>
<evidence type="ECO:0000256" key="6">
    <source>
        <dbReference type="SAM" id="MobiDB-lite"/>
    </source>
</evidence>
<feature type="transmembrane region" description="Helical" evidence="7">
    <location>
        <begin position="144"/>
        <end position="164"/>
    </location>
</feature>
<evidence type="ECO:0000256" key="2">
    <source>
        <dbReference type="ARBA" id="ARBA00022692"/>
    </source>
</evidence>
<feature type="transmembrane region" description="Helical" evidence="7">
    <location>
        <begin position="12"/>
        <end position="31"/>
    </location>
</feature>
<keyword evidence="3 7" id="KW-1133">Transmembrane helix</keyword>
<dbReference type="InterPro" id="IPR049326">
    <property type="entry name" value="Rhodopsin_dom_fungi"/>
</dbReference>
<proteinExistence type="inferred from homology"/>
<reference evidence="9 10" key="1">
    <citation type="submission" date="2017-12" db="EMBL/GenBank/DDBJ databases">
        <title>Comparative genomics of Botrytis spp.</title>
        <authorList>
            <person name="Valero-Jimenez C.A."/>
            <person name="Tapia P."/>
            <person name="Veloso J."/>
            <person name="Silva-Moreno E."/>
            <person name="Staats M."/>
            <person name="Valdes J.H."/>
            <person name="Van Kan J.A.L."/>
        </authorList>
    </citation>
    <scope>NUCLEOTIDE SEQUENCE [LARGE SCALE GENOMIC DNA]</scope>
    <source>
        <strain evidence="9 10">Bp0003</strain>
    </source>
</reference>
<accession>A0A4Z1G153</accession>
<organism evidence="9 10">
    <name type="scientific">Botrytis paeoniae</name>
    <dbReference type="NCBI Taxonomy" id="278948"/>
    <lineage>
        <taxon>Eukaryota</taxon>
        <taxon>Fungi</taxon>
        <taxon>Dikarya</taxon>
        <taxon>Ascomycota</taxon>
        <taxon>Pezizomycotina</taxon>
        <taxon>Leotiomycetes</taxon>
        <taxon>Helotiales</taxon>
        <taxon>Sclerotiniaceae</taxon>
        <taxon>Botrytis</taxon>
    </lineage>
</organism>
<feature type="domain" description="Rhodopsin" evidence="8">
    <location>
        <begin position="44"/>
        <end position="281"/>
    </location>
</feature>
<gene>
    <name evidence="9" type="ORF">BPAE_0005g01310</name>
</gene>
<evidence type="ECO:0000256" key="3">
    <source>
        <dbReference type="ARBA" id="ARBA00022989"/>
    </source>
</evidence>
<dbReference type="Proteomes" id="UP000297910">
    <property type="component" value="Unassembled WGS sequence"/>
</dbReference>
<dbReference type="AlphaFoldDB" id="A0A4Z1G153"/>
<dbReference type="InterPro" id="IPR052337">
    <property type="entry name" value="SAT4-like"/>
</dbReference>
<keyword evidence="2 7" id="KW-0812">Transmembrane</keyword>
<dbReference type="Pfam" id="PF20684">
    <property type="entry name" value="Fung_rhodopsin"/>
    <property type="match status" value="1"/>
</dbReference>
<name>A0A4Z1G153_9HELO</name>
<dbReference type="EMBL" id="PQXI01000005">
    <property type="protein sequence ID" value="TGO30535.1"/>
    <property type="molecule type" value="Genomic_DNA"/>
</dbReference>
<feature type="region of interest" description="Disordered" evidence="6">
    <location>
        <begin position="302"/>
        <end position="327"/>
    </location>
</feature>
<protein>
    <recommendedName>
        <fullName evidence="8">Rhodopsin domain-containing protein</fullName>
    </recommendedName>
</protein>
<sequence>MVSILPDGMSNMEATVSFLIIDTIALILRVISRIQTKGTTTTGRFIRYDDWWILAAYLMYASHCIVIICGEYIQSPKQLSGTLEPYLVMDPDHRLKMLELLWIGSIHFPFIITAVKISILCMYRSLFKTTPNLIRCVDITMGLCTIWFIITVCLTVFGCTPIKAAYNLALRLEPTTHCIPYGEIVLGFELPNAILDVVILTLPFFVIRDLHVPVRKKVLLFLVFWFGGFVIVTCILRIAYSYQPYDPEHFSGFSTANEWLMIEEGSAILGACVPTFRPLLKAYFKLPKSVSDWFSSTLGASTPASKFSNNHSRIKTQPSQFNDRPGPSYQLKKLSTAHLQRGREWQNQDLDTDSDESPLVDNRIWVTRHITTTK</sequence>
<comment type="subcellular location">
    <subcellularLocation>
        <location evidence="1">Membrane</location>
        <topology evidence="1">Multi-pass membrane protein</topology>
    </subcellularLocation>
</comment>
<feature type="transmembrane region" description="Helical" evidence="7">
    <location>
        <begin position="184"/>
        <end position="206"/>
    </location>
</feature>
<feature type="compositionally biased region" description="Polar residues" evidence="6">
    <location>
        <begin position="302"/>
        <end position="322"/>
    </location>
</feature>
<feature type="transmembrane region" description="Helical" evidence="7">
    <location>
        <begin position="51"/>
        <end position="73"/>
    </location>
</feature>
<dbReference type="PANTHER" id="PTHR33048:SF47">
    <property type="entry name" value="INTEGRAL MEMBRANE PROTEIN-RELATED"/>
    <property type="match status" value="1"/>
</dbReference>